<protein>
    <submittedName>
        <fullName evidence="1">Uncharacterized protein</fullName>
    </submittedName>
</protein>
<dbReference type="Proteomes" id="UP000620147">
    <property type="component" value="Unassembled WGS sequence"/>
</dbReference>
<keyword evidence="2" id="KW-1185">Reference proteome</keyword>
<dbReference type="RefSeq" id="WP_117490811.1">
    <property type="nucleotide sequence ID" value="NZ_BLYJ01000002.1"/>
</dbReference>
<evidence type="ECO:0000313" key="1">
    <source>
        <dbReference type="EMBL" id="GFO87045.1"/>
    </source>
</evidence>
<organism evidence="1 2">
    <name type="scientific">Butyricicoccus faecihominis</name>
    <dbReference type="NCBI Taxonomy" id="1712515"/>
    <lineage>
        <taxon>Bacteria</taxon>
        <taxon>Bacillati</taxon>
        <taxon>Bacillota</taxon>
        <taxon>Clostridia</taxon>
        <taxon>Eubacteriales</taxon>
        <taxon>Butyricicoccaceae</taxon>
        <taxon>Butyricicoccus</taxon>
    </lineage>
</organism>
<accession>A0ABQ1DWH2</accession>
<dbReference type="Pfam" id="PF19645">
    <property type="entry name" value="DUF6148"/>
    <property type="match status" value="1"/>
</dbReference>
<evidence type="ECO:0000313" key="2">
    <source>
        <dbReference type="Proteomes" id="UP000620147"/>
    </source>
</evidence>
<dbReference type="EMBL" id="BLYJ01000002">
    <property type="protein sequence ID" value="GFO87045.1"/>
    <property type="molecule type" value="Genomic_DNA"/>
</dbReference>
<gene>
    <name evidence="1" type="ORF">BUFA31_02090</name>
</gene>
<name>A0ABQ1DWH2_9FIRM</name>
<reference evidence="1 2" key="1">
    <citation type="submission" date="2020-06" db="EMBL/GenBank/DDBJ databases">
        <title>Characterization of fructooligosaccharide metabolism and fructooligosaccharide-degrading enzymes in human commensal butyrate producers.</title>
        <authorList>
            <person name="Tanno H."/>
            <person name="Fujii T."/>
            <person name="Hirano K."/>
            <person name="Maeno S."/>
            <person name="Tonozuka T."/>
            <person name="Sakamoto M."/>
            <person name="Ohkuma M."/>
            <person name="Tochio T."/>
            <person name="Endo A."/>
        </authorList>
    </citation>
    <scope>NUCLEOTIDE SEQUENCE [LARGE SCALE GENOMIC DNA]</scope>
    <source>
        <strain evidence="1 2">JCM 31056</strain>
    </source>
</reference>
<sequence length="81" mass="9325">MATSQKARLEIARKHLEAWLAAELEVTTHQSYTIGSRSLTKADLSEIGERIKYWTNEVSRLENIEARGGRNRVFRVVPRDL</sequence>
<proteinExistence type="predicted"/>
<dbReference type="InterPro" id="IPR046146">
    <property type="entry name" value="DUF6148"/>
</dbReference>
<comment type="caution">
    <text evidence="1">The sequence shown here is derived from an EMBL/GenBank/DDBJ whole genome shotgun (WGS) entry which is preliminary data.</text>
</comment>